<dbReference type="PANTHER" id="PTHR47197">
    <property type="entry name" value="PROTEIN NIRF"/>
    <property type="match status" value="1"/>
</dbReference>
<proteinExistence type="predicted"/>
<organism evidence="2 3">
    <name type="scientific">Marilutibacter alkalisoli</name>
    <dbReference type="NCBI Taxonomy" id="2591633"/>
    <lineage>
        <taxon>Bacteria</taxon>
        <taxon>Pseudomonadati</taxon>
        <taxon>Pseudomonadota</taxon>
        <taxon>Gammaproteobacteria</taxon>
        <taxon>Lysobacterales</taxon>
        <taxon>Lysobacteraceae</taxon>
        <taxon>Marilutibacter</taxon>
    </lineage>
</organism>
<accession>A0A514BT22</accession>
<dbReference type="InterPro" id="IPR051200">
    <property type="entry name" value="Host-pathogen_enzymatic-act"/>
</dbReference>
<dbReference type="AlphaFoldDB" id="A0A514BT22"/>
<feature type="region of interest" description="Disordered" evidence="1">
    <location>
        <begin position="1"/>
        <end position="40"/>
    </location>
</feature>
<dbReference type="KEGG" id="lyj:FKV23_10900"/>
<evidence type="ECO:0000256" key="1">
    <source>
        <dbReference type="SAM" id="MobiDB-lite"/>
    </source>
</evidence>
<dbReference type="Gene3D" id="2.130.10.10">
    <property type="entry name" value="YVTN repeat-like/Quinoprotein amine dehydrogenase"/>
    <property type="match status" value="2"/>
</dbReference>
<dbReference type="OrthoDB" id="9776991at2"/>
<dbReference type="PANTHER" id="PTHR47197:SF3">
    <property type="entry name" value="DIHYDRO-HEME D1 DEHYDROGENASE"/>
    <property type="match status" value="1"/>
</dbReference>
<name>A0A514BT22_9GAMM</name>
<protein>
    <submittedName>
        <fullName evidence="2">YncE family protein</fullName>
    </submittedName>
</protein>
<evidence type="ECO:0000313" key="3">
    <source>
        <dbReference type="Proteomes" id="UP000317199"/>
    </source>
</evidence>
<gene>
    <name evidence="2" type="ORF">FKV23_10900</name>
</gene>
<dbReference type="InterPro" id="IPR015943">
    <property type="entry name" value="WD40/YVTN_repeat-like_dom_sf"/>
</dbReference>
<evidence type="ECO:0000313" key="2">
    <source>
        <dbReference type="EMBL" id="QDH70533.1"/>
    </source>
</evidence>
<reference evidence="2 3" key="1">
    <citation type="submission" date="2019-06" db="EMBL/GenBank/DDBJ databases">
        <title>Lysobacter alkalisoli sp. nov. isolated from saline-alkali soil.</title>
        <authorList>
            <person name="Sun J.-Q."/>
            <person name="Xu L."/>
        </authorList>
    </citation>
    <scope>NUCLEOTIDE SEQUENCE [LARGE SCALE GENOMIC DNA]</scope>
    <source>
        <strain evidence="2 3">SJ-36</strain>
    </source>
</reference>
<sequence length="401" mass="41552">MPPSPPAASSSTRSRRGCRSGNTNAMPMATQAGGIPTRPNAEPGLKTEGVIMRIHRLKHAFAGVLLATGVMVATGPLAAGELLVGNKSADTVWRLSLEDGRRIGTVATGVAPHEIAVSPDGRRAVVTNYGNADVPGNSLTVLGLEGGEAPRTVSLGDHGRPHGVRFLPDGRRVAVTTEASHSLLVVDIDAEAGADPVQSVIEIGDGLGHMVALSDDGGTAWVSKIVAGTVSRIDLGEGRKTVEAASGEGAEGIAWRNDVEEGGEVWVSNRAAGTVTVHAPDTLEIRHTLESPGFPIRVVFTADGGHALVTNARAGELAVFDAGTKTRVATVNLLREDGGGYQETLLGRDALPIGVIADPKRPRVYVAISGADEIAVIDTGSWKVIDHWPTGREPDALGIVE</sequence>
<dbReference type="SUPFAM" id="SSF51004">
    <property type="entry name" value="C-terminal (heme d1) domain of cytochrome cd1-nitrite reductase"/>
    <property type="match status" value="1"/>
</dbReference>
<dbReference type="InterPro" id="IPR011048">
    <property type="entry name" value="Haem_d1_sf"/>
</dbReference>
<keyword evidence="3" id="KW-1185">Reference proteome</keyword>
<dbReference type="Proteomes" id="UP000317199">
    <property type="component" value="Chromosome"/>
</dbReference>
<dbReference type="EMBL" id="CP041242">
    <property type="protein sequence ID" value="QDH70533.1"/>
    <property type="molecule type" value="Genomic_DNA"/>
</dbReference>